<dbReference type="Proteomes" id="UP000324897">
    <property type="component" value="Chromosome 7"/>
</dbReference>
<comment type="caution">
    <text evidence="4">The sequence shown here is derived from an EMBL/GenBank/DDBJ whole genome shotgun (WGS) entry which is preliminary data.</text>
</comment>
<dbReference type="InterPro" id="IPR036388">
    <property type="entry name" value="WH-like_DNA-bd_sf"/>
</dbReference>
<feature type="domain" description="Disease resistance protein winged helix" evidence="2">
    <location>
        <begin position="34"/>
        <end position="100"/>
    </location>
</feature>
<evidence type="ECO:0000313" key="4">
    <source>
        <dbReference type="EMBL" id="TVU18621.1"/>
    </source>
</evidence>
<dbReference type="AlphaFoldDB" id="A0A5J9U656"/>
<organism evidence="4 5">
    <name type="scientific">Eragrostis curvula</name>
    <name type="common">weeping love grass</name>
    <dbReference type="NCBI Taxonomy" id="38414"/>
    <lineage>
        <taxon>Eukaryota</taxon>
        <taxon>Viridiplantae</taxon>
        <taxon>Streptophyta</taxon>
        <taxon>Embryophyta</taxon>
        <taxon>Tracheophyta</taxon>
        <taxon>Spermatophyta</taxon>
        <taxon>Magnoliopsida</taxon>
        <taxon>Liliopsida</taxon>
        <taxon>Poales</taxon>
        <taxon>Poaceae</taxon>
        <taxon>PACMAD clade</taxon>
        <taxon>Chloridoideae</taxon>
        <taxon>Eragrostideae</taxon>
        <taxon>Eragrostidinae</taxon>
        <taxon>Eragrostis</taxon>
    </lineage>
</organism>
<sequence>MDLERTRNEVLPVLELCYKHMPIYLRRCFISLSLYPKGHLSNKREIIHLWKSLDLLNSNGSADEKETGSLYLKELVQRSILQMNDSLDWFKMHDLFHDLACFLSEGEFYRLEGDALVEIPQNVRCNVRELRNVNKLKELWISGLGGISCIEDAHEAQLQSKKQLRSLYLDFVDTPCQHIRSKYASLSDDQPLEIWQRHRSRTELTGHILQSEHITLSHDQLLESLRPHCSITKLTIVGYKSHKYPSWLGIDSFSKLTKVSLWNCESKHLPALGRLPSLEYINIDYMPNVERVGREFTGHPSKGFPSLTNIEFHHMSNWLEWYGVDDGDFVHLQTLSITGGLKLKSIPMAPFLSLLSVHLDRCHITTIPACSHTTITSGFAPKSLFVSAL</sequence>
<evidence type="ECO:0008006" key="6">
    <source>
        <dbReference type="Google" id="ProtNLM"/>
    </source>
</evidence>
<evidence type="ECO:0000313" key="5">
    <source>
        <dbReference type="Proteomes" id="UP000324897"/>
    </source>
</evidence>
<dbReference type="Pfam" id="PF25019">
    <property type="entry name" value="LRR_R13L1-DRL21"/>
    <property type="match status" value="1"/>
</dbReference>
<proteinExistence type="predicted"/>
<feature type="domain" description="R13L1/DRL21-like LRR repeat region" evidence="3">
    <location>
        <begin position="128"/>
        <end position="286"/>
    </location>
</feature>
<dbReference type="EMBL" id="RWGY01000029">
    <property type="protein sequence ID" value="TVU18621.1"/>
    <property type="molecule type" value="Genomic_DNA"/>
</dbReference>
<dbReference type="SUPFAM" id="SSF52058">
    <property type="entry name" value="L domain-like"/>
    <property type="match status" value="1"/>
</dbReference>
<dbReference type="Pfam" id="PF23559">
    <property type="entry name" value="WHD_DRP"/>
    <property type="match status" value="1"/>
</dbReference>
<gene>
    <name evidence="4" type="ORF">EJB05_34728</name>
</gene>
<keyword evidence="5" id="KW-1185">Reference proteome</keyword>
<dbReference type="Gramene" id="TVU18621">
    <property type="protein sequence ID" value="TVU18621"/>
    <property type="gene ID" value="EJB05_34728"/>
</dbReference>
<dbReference type="PANTHER" id="PTHR23155">
    <property type="entry name" value="DISEASE RESISTANCE PROTEIN RP"/>
    <property type="match status" value="1"/>
</dbReference>
<dbReference type="PANTHER" id="PTHR23155:SF1188">
    <property type="entry name" value="OS11G0492300 PROTEIN"/>
    <property type="match status" value="1"/>
</dbReference>
<dbReference type="InterPro" id="IPR044974">
    <property type="entry name" value="Disease_R_plants"/>
</dbReference>
<feature type="non-terminal residue" evidence="4">
    <location>
        <position position="1"/>
    </location>
</feature>
<reference evidence="4 5" key="1">
    <citation type="journal article" date="2019" name="Sci. Rep.">
        <title>A high-quality genome of Eragrostis curvula grass provides insights into Poaceae evolution and supports new strategies to enhance forage quality.</title>
        <authorList>
            <person name="Carballo J."/>
            <person name="Santos B.A.C.M."/>
            <person name="Zappacosta D."/>
            <person name="Garbus I."/>
            <person name="Selva J.P."/>
            <person name="Gallo C.A."/>
            <person name="Diaz A."/>
            <person name="Albertini E."/>
            <person name="Caccamo M."/>
            <person name="Echenique V."/>
        </authorList>
    </citation>
    <scope>NUCLEOTIDE SEQUENCE [LARGE SCALE GENOMIC DNA]</scope>
    <source>
        <strain evidence="5">cv. Victoria</strain>
        <tissue evidence="4">Leaf</tissue>
    </source>
</reference>
<dbReference type="GO" id="GO:0098542">
    <property type="term" value="P:defense response to other organism"/>
    <property type="evidence" value="ECO:0007669"/>
    <property type="project" value="TreeGrafter"/>
</dbReference>
<keyword evidence="1" id="KW-0611">Plant defense</keyword>
<dbReference type="InterPro" id="IPR058922">
    <property type="entry name" value="WHD_DRP"/>
</dbReference>
<protein>
    <recommendedName>
        <fullName evidence="6">NB-ARC domain-containing protein</fullName>
    </recommendedName>
</protein>
<evidence type="ECO:0000259" key="3">
    <source>
        <dbReference type="Pfam" id="PF25019"/>
    </source>
</evidence>
<dbReference type="InterPro" id="IPR056789">
    <property type="entry name" value="LRR_R13L1-DRL21"/>
</dbReference>
<dbReference type="Gene3D" id="3.80.10.10">
    <property type="entry name" value="Ribonuclease Inhibitor"/>
    <property type="match status" value="1"/>
</dbReference>
<dbReference type="InterPro" id="IPR032675">
    <property type="entry name" value="LRR_dom_sf"/>
</dbReference>
<evidence type="ECO:0000259" key="2">
    <source>
        <dbReference type="Pfam" id="PF23559"/>
    </source>
</evidence>
<dbReference type="OrthoDB" id="773208at2759"/>
<evidence type="ECO:0000256" key="1">
    <source>
        <dbReference type="ARBA" id="ARBA00022821"/>
    </source>
</evidence>
<accession>A0A5J9U656</accession>
<name>A0A5J9U656_9POAL</name>
<dbReference type="Gene3D" id="1.10.10.10">
    <property type="entry name" value="Winged helix-like DNA-binding domain superfamily/Winged helix DNA-binding domain"/>
    <property type="match status" value="1"/>
</dbReference>